<evidence type="ECO:0000256" key="1">
    <source>
        <dbReference type="SAM" id="Phobius"/>
    </source>
</evidence>
<dbReference type="InterPro" id="IPR016566">
    <property type="entry name" value="UCP010219"/>
</dbReference>
<dbReference type="EMBL" id="JADJIB010000010">
    <property type="protein sequence ID" value="MBK7274654.1"/>
    <property type="molecule type" value="Genomic_DNA"/>
</dbReference>
<dbReference type="EMBL" id="JADKGK010000020">
    <property type="protein sequence ID" value="MBL0004654.1"/>
    <property type="molecule type" value="Genomic_DNA"/>
</dbReference>
<feature type="transmembrane region" description="Helical" evidence="1">
    <location>
        <begin position="94"/>
        <end position="114"/>
    </location>
</feature>
<keyword evidence="1" id="KW-1133">Transmembrane helix</keyword>
<dbReference type="Proteomes" id="UP000718281">
    <property type="component" value="Unassembled WGS sequence"/>
</dbReference>
<proteinExistence type="predicted"/>
<dbReference type="Proteomes" id="UP000886632">
    <property type="component" value="Unassembled WGS sequence"/>
</dbReference>
<dbReference type="EMBL" id="JADIXZ010000006">
    <property type="protein sequence ID" value="MBK6301999.1"/>
    <property type="molecule type" value="Genomic_DNA"/>
</dbReference>
<feature type="transmembrane region" description="Helical" evidence="1">
    <location>
        <begin position="6"/>
        <end position="29"/>
    </location>
</feature>
<keyword evidence="1" id="KW-0812">Transmembrane</keyword>
<protein>
    <submittedName>
        <fullName evidence="2">DUF3159 domain-containing protein</fullName>
    </submittedName>
</protein>
<evidence type="ECO:0000313" key="5">
    <source>
        <dbReference type="Proteomes" id="UP000718281"/>
    </source>
</evidence>
<evidence type="ECO:0000313" key="2">
    <source>
        <dbReference type="EMBL" id="MBK6301999.1"/>
    </source>
</evidence>
<evidence type="ECO:0000313" key="6">
    <source>
        <dbReference type="Proteomes" id="UP000726105"/>
    </source>
</evidence>
<sequence>MLQTGFSLLVFTISNLVRWPVIGFLIAAGDPELMQTSARVRFAGSREGRAAMARMADEQRAAAEQAAEADAQAMSHAFTSWRRHDGIVKVASRLGWVLVGLAVLRLSIQIPLYLQGAVEALGVAKLVLGWPAYLLAVGAGALLLLRGHTPLDAPSSAAADATDD</sequence>
<name>A0A935CEK4_9MICO</name>
<reference evidence="5 6" key="1">
    <citation type="submission" date="2020-10" db="EMBL/GenBank/DDBJ databases">
        <title>Connecting structure to function with the recovery of over 1000 high-quality activated sludge metagenome-assembled genomes encoding full-length rRNA genes using long-read sequencing.</title>
        <authorList>
            <person name="Singleton C.M."/>
            <person name="Petriglieri F."/>
            <person name="Kristensen J.M."/>
            <person name="Kirkegaard R.H."/>
            <person name="Michaelsen T.Y."/>
            <person name="Andersen M.H."/>
            <person name="Karst S.M."/>
            <person name="Dueholm M.S."/>
            <person name="Nielsen P.H."/>
            <person name="Albertsen M."/>
        </authorList>
    </citation>
    <scope>NUCLEOTIDE SEQUENCE [LARGE SCALE GENOMIC DNA]</scope>
    <source>
        <strain evidence="2">AalE_18-Q3-R2-46_BAT3C.188</strain>
        <strain evidence="3">Ega_18-Q3-R5-49_MAXAC.001</strain>
        <strain evidence="4">Ribe_18-Q3-R11-54_MAXAC.001</strain>
    </source>
</reference>
<dbReference type="Pfam" id="PF11361">
    <property type="entry name" value="DUF3159"/>
    <property type="match status" value="1"/>
</dbReference>
<feature type="transmembrane region" description="Helical" evidence="1">
    <location>
        <begin position="126"/>
        <end position="145"/>
    </location>
</feature>
<accession>A0A935CEK4</accession>
<comment type="caution">
    <text evidence="2">The sequence shown here is derived from an EMBL/GenBank/DDBJ whole genome shotgun (WGS) entry which is preliminary data.</text>
</comment>
<gene>
    <name evidence="2" type="ORF">IPF40_13485</name>
    <name evidence="3" type="ORF">IPI13_16360</name>
    <name evidence="4" type="ORF">IPP00_11900</name>
</gene>
<evidence type="ECO:0000313" key="3">
    <source>
        <dbReference type="EMBL" id="MBK7274654.1"/>
    </source>
</evidence>
<keyword evidence="1" id="KW-0472">Membrane</keyword>
<dbReference type="Proteomes" id="UP000726105">
    <property type="component" value="Unassembled WGS sequence"/>
</dbReference>
<evidence type="ECO:0000313" key="4">
    <source>
        <dbReference type="EMBL" id="MBL0004654.1"/>
    </source>
</evidence>
<organism evidence="2 5">
    <name type="scientific">Candidatus Phosphoribacter hodrii</name>
    <dbReference type="NCBI Taxonomy" id="2953743"/>
    <lineage>
        <taxon>Bacteria</taxon>
        <taxon>Bacillati</taxon>
        <taxon>Actinomycetota</taxon>
        <taxon>Actinomycetes</taxon>
        <taxon>Micrococcales</taxon>
        <taxon>Dermatophilaceae</taxon>
        <taxon>Candidatus Phosphoribacter</taxon>
    </lineage>
</organism>
<dbReference type="AlphaFoldDB" id="A0A935CEK4"/>